<evidence type="ECO:0000313" key="2">
    <source>
        <dbReference type="EMBL" id="MDQ0430174.1"/>
    </source>
</evidence>
<feature type="transmembrane region" description="Helical" evidence="1">
    <location>
        <begin position="12"/>
        <end position="30"/>
    </location>
</feature>
<dbReference type="RefSeq" id="WP_308788154.1">
    <property type="nucleotide sequence ID" value="NZ_JAUSWB010000007.1"/>
</dbReference>
<protein>
    <recommendedName>
        <fullName evidence="4">Group-specific protein</fullName>
    </recommendedName>
</protein>
<evidence type="ECO:0008006" key="4">
    <source>
        <dbReference type="Google" id="ProtNLM"/>
    </source>
</evidence>
<sequence>MQKKSGKKLKNQQITGFFFLILLVVLSPFLYEKFSLIPLTIGVAIVSMGILYIVGKLTKETE</sequence>
<evidence type="ECO:0000256" key="1">
    <source>
        <dbReference type="SAM" id="Phobius"/>
    </source>
</evidence>
<gene>
    <name evidence="2" type="ORF">QOZ98_003010</name>
</gene>
<feature type="transmembrane region" description="Helical" evidence="1">
    <location>
        <begin position="36"/>
        <end position="54"/>
    </location>
</feature>
<proteinExistence type="predicted"/>
<dbReference type="EMBL" id="JAUSWB010000007">
    <property type="protein sequence ID" value="MDQ0430174.1"/>
    <property type="molecule type" value="Genomic_DNA"/>
</dbReference>
<evidence type="ECO:0000313" key="3">
    <source>
        <dbReference type="Proteomes" id="UP001241988"/>
    </source>
</evidence>
<keyword evidence="3" id="KW-1185">Reference proteome</keyword>
<name>A0ABU0GXU0_9BACL</name>
<keyword evidence="1" id="KW-1133">Transmembrane helix</keyword>
<keyword evidence="1" id="KW-0812">Transmembrane</keyword>
<keyword evidence="1" id="KW-0472">Membrane</keyword>
<reference evidence="2 3" key="1">
    <citation type="submission" date="2023-07" db="EMBL/GenBank/DDBJ databases">
        <title>Genomic Encyclopedia of Type Strains, Phase IV (KMG-IV): sequencing the most valuable type-strain genomes for metagenomic binning, comparative biology and taxonomic classification.</title>
        <authorList>
            <person name="Goeker M."/>
        </authorList>
    </citation>
    <scope>NUCLEOTIDE SEQUENCE [LARGE SCALE GENOMIC DNA]</scope>
    <source>
        <strain evidence="2 3">DSM 16419</strain>
    </source>
</reference>
<comment type="caution">
    <text evidence="2">The sequence shown here is derived from an EMBL/GenBank/DDBJ whole genome shotgun (WGS) entry which is preliminary data.</text>
</comment>
<dbReference type="Proteomes" id="UP001241988">
    <property type="component" value="Unassembled WGS sequence"/>
</dbReference>
<accession>A0ABU0GXU0</accession>
<organism evidence="2 3">
    <name type="scientific">Planomicrobium stackebrandtii</name>
    <dbReference type="NCBI Taxonomy" id="253160"/>
    <lineage>
        <taxon>Bacteria</taxon>
        <taxon>Bacillati</taxon>
        <taxon>Bacillota</taxon>
        <taxon>Bacilli</taxon>
        <taxon>Bacillales</taxon>
        <taxon>Caryophanaceae</taxon>
        <taxon>Planomicrobium</taxon>
    </lineage>
</organism>